<keyword evidence="1" id="KW-1133">Transmembrane helix</keyword>
<accession>A0ABP7JW23</accession>
<proteinExistence type="predicted"/>
<evidence type="ECO:0000256" key="1">
    <source>
        <dbReference type="SAM" id="Phobius"/>
    </source>
</evidence>
<organism evidence="2 3">
    <name type="scientific">Amycolatopsis tucumanensis</name>
    <dbReference type="NCBI Taxonomy" id="401106"/>
    <lineage>
        <taxon>Bacteria</taxon>
        <taxon>Bacillati</taxon>
        <taxon>Actinomycetota</taxon>
        <taxon>Actinomycetes</taxon>
        <taxon>Pseudonocardiales</taxon>
        <taxon>Pseudonocardiaceae</taxon>
        <taxon>Amycolatopsis</taxon>
    </lineage>
</organism>
<gene>
    <name evidence="2" type="ORF">GCM10022380_88070</name>
</gene>
<sequence>MSQWTSGFPAELGIITRTASGLVAGSMPGSSLQVSGTGPLQILFDLRTLGTLFQAISPSVVQGMLAEIGLVLILGQLYPWFGHGARPRPRQARPCGVMAGPALSVGLAACRM</sequence>
<feature type="transmembrane region" description="Helical" evidence="1">
    <location>
        <begin position="60"/>
        <end position="81"/>
    </location>
</feature>
<keyword evidence="3" id="KW-1185">Reference proteome</keyword>
<dbReference type="Proteomes" id="UP001501624">
    <property type="component" value="Unassembled WGS sequence"/>
</dbReference>
<keyword evidence="1" id="KW-0472">Membrane</keyword>
<dbReference type="RefSeq" id="WP_237340269.1">
    <property type="nucleotide sequence ID" value="NZ_BAABCM010000027.1"/>
</dbReference>
<keyword evidence="1" id="KW-0812">Transmembrane</keyword>
<protein>
    <submittedName>
        <fullName evidence="2">Uncharacterized protein</fullName>
    </submittedName>
</protein>
<comment type="caution">
    <text evidence="2">The sequence shown here is derived from an EMBL/GenBank/DDBJ whole genome shotgun (WGS) entry which is preliminary data.</text>
</comment>
<evidence type="ECO:0000313" key="2">
    <source>
        <dbReference type="EMBL" id="GAA3857062.1"/>
    </source>
</evidence>
<name>A0ABP7JW23_9PSEU</name>
<reference evidence="3" key="1">
    <citation type="journal article" date="2019" name="Int. J. Syst. Evol. Microbiol.">
        <title>The Global Catalogue of Microorganisms (GCM) 10K type strain sequencing project: providing services to taxonomists for standard genome sequencing and annotation.</title>
        <authorList>
            <consortium name="The Broad Institute Genomics Platform"/>
            <consortium name="The Broad Institute Genome Sequencing Center for Infectious Disease"/>
            <person name="Wu L."/>
            <person name="Ma J."/>
        </authorList>
    </citation>
    <scope>NUCLEOTIDE SEQUENCE [LARGE SCALE GENOMIC DNA]</scope>
    <source>
        <strain evidence="3">JCM 17017</strain>
    </source>
</reference>
<evidence type="ECO:0000313" key="3">
    <source>
        <dbReference type="Proteomes" id="UP001501624"/>
    </source>
</evidence>
<dbReference type="EMBL" id="BAABCM010000027">
    <property type="protein sequence ID" value="GAA3857062.1"/>
    <property type="molecule type" value="Genomic_DNA"/>
</dbReference>